<dbReference type="Pfam" id="PF00069">
    <property type="entry name" value="Pkinase"/>
    <property type="match status" value="1"/>
</dbReference>
<dbReference type="PANTHER" id="PTHR24346">
    <property type="entry name" value="MAP/MICROTUBULE AFFINITY-REGULATING KINASE"/>
    <property type="match status" value="1"/>
</dbReference>
<dbReference type="PANTHER" id="PTHR24346:SF30">
    <property type="entry name" value="MATERNAL EMBRYONIC LEUCINE ZIPPER KINASE"/>
    <property type="match status" value="1"/>
</dbReference>
<dbReference type="SUPFAM" id="SSF56112">
    <property type="entry name" value="Protein kinase-like (PK-like)"/>
    <property type="match status" value="1"/>
</dbReference>
<dbReference type="EMBL" id="LR593887">
    <property type="protein sequence ID" value="VTR97886.1"/>
    <property type="molecule type" value="Genomic_DNA"/>
</dbReference>
<evidence type="ECO:0000256" key="2">
    <source>
        <dbReference type="ARBA" id="ARBA00022840"/>
    </source>
</evidence>
<evidence type="ECO:0000256" key="3">
    <source>
        <dbReference type="PROSITE-ProRule" id="PRU10141"/>
    </source>
</evidence>
<dbReference type="GO" id="GO:0035556">
    <property type="term" value="P:intracellular signal transduction"/>
    <property type="evidence" value="ECO:0007669"/>
    <property type="project" value="TreeGrafter"/>
</dbReference>
<dbReference type="Gene3D" id="1.10.510.10">
    <property type="entry name" value="Transferase(Phosphotransferase) domain 1"/>
    <property type="match status" value="1"/>
</dbReference>
<evidence type="ECO:0000313" key="6">
    <source>
        <dbReference type="Proteomes" id="UP000464378"/>
    </source>
</evidence>
<dbReference type="GO" id="GO:0005737">
    <property type="term" value="C:cytoplasm"/>
    <property type="evidence" value="ECO:0007669"/>
    <property type="project" value="TreeGrafter"/>
</dbReference>
<protein>
    <recommendedName>
        <fullName evidence="4">Protein kinase domain-containing protein</fullName>
    </recommendedName>
</protein>
<dbReference type="InterPro" id="IPR017441">
    <property type="entry name" value="Protein_kinase_ATP_BS"/>
</dbReference>
<dbReference type="InterPro" id="IPR000719">
    <property type="entry name" value="Prot_kinase_dom"/>
</dbReference>
<name>A0A6C2YI76_9BACT</name>
<keyword evidence="5" id="KW-0418">Kinase</keyword>
<evidence type="ECO:0000256" key="1">
    <source>
        <dbReference type="ARBA" id="ARBA00022741"/>
    </source>
</evidence>
<organism evidence="5">
    <name type="scientific">Tuwongella immobilis</name>
    <dbReference type="NCBI Taxonomy" id="692036"/>
    <lineage>
        <taxon>Bacteria</taxon>
        <taxon>Pseudomonadati</taxon>
        <taxon>Planctomycetota</taxon>
        <taxon>Planctomycetia</taxon>
        <taxon>Gemmatales</taxon>
        <taxon>Gemmataceae</taxon>
        <taxon>Tuwongella</taxon>
    </lineage>
</organism>
<dbReference type="RefSeq" id="WP_162656456.1">
    <property type="nucleotide sequence ID" value="NZ_LR593887.1"/>
</dbReference>
<dbReference type="PIRSF" id="PIRSF000654">
    <property type="entry name" value="Integrin-linked_kinase"/>
    <property type="match status" value="1"/>
</dbReference>
<feature type="domain" description="Protein kinase" evidence="4">
    <location>
        <begin position="10"/>
        <end position="276"/>
    </location>
</feature>
<dbReference type="Proteomes" id="UP000464378">
    <property type="component" value="Chromosome"/>
</dbReference>
<feature type="binding site" evidence="3">
    <location>
        <position position="39"/>
    </location>
    <ligand>
        <name>ATP</name>
        <dbReference type="ChEBI" id="CHEBI:30616"/>
    </ligand>
</feature>
<dbReference type="SMART" id="SM00220">
    <property type="entry name" value="S_TKc"/>
    <property type="match status" value="1"/>
</dbReference>
<evidence type="ECO:0000313" key="5">
    <source>
        <dbReference type="EMBL" id="VIP01230.1"/>
    </source>
</evidence>
<keyword evidence="5" id="KW-0808">Transferase</keyword>
<dbReference type="PROSITE" id="PS00107">
    <property type="entry name" value="PROTEIN_KINASE_ATP"/>
    <property type="match status" value="1"/>
</dbReference>
<dbReference type="EMBL" id="LR586016">
    <property type="protein sequence ID" value="VIP01230.1"/>
    <property type="molecule type" value="Genomic_DNA"/>
</dbReference>
<keyword evidence="6" id="KW-1185">Reference proteome</keyword>
<dbReference type="KEGG" id="tim:GMBLW1_27300"/>
<dbReference type="CDD" id="cd14014">
    <property type="entry name" value="STKc_PknB_like"/>
    <property type="match status" value="1"/>
</dbReference>
<gene>
    <name evidence="5" type="ORF">GMBLW1_27300</name>
</gene>
<dbReference type="GO" id="GO:0005524">
    <property type="term" value="F:ATP binding"/>
    <property type="evidence" value="ECO:0007669"/>
    <property type="project" value="UniProtKB-UniRule"/>
</dbReference>
<dbReference type="GO" id="GO:0004674">
    <property type="term" value="F:protein serine/threonine kinase activity"/>
    <property type="evidence" value="ECO:0007669"/>
    <property type="project" value="TreeGrafter"/>
</dbReference>
<proteinExistence type="predicted"/>
<dbReference type="AlphaFoldDB" id="A0A6C2YI76"/>
<keyword evidence="1 3" id="KW-0547">Nucleotide-binding</keyword>
<dbReference type="InParanoid" id="A0A6C2YI76"/>
<reference evidence="5" key="1">
    <citation type="submission" date="2019-04" db="EMBL/GenBank/DDBJ databases">
        <authorList>
            <consortium name="Science for Life Laboratories"/>
        </authorList>
    </citation>
    <scope>NUCLEOTIDE SEQUENCE</scope>
    <source>
        <strain evidence="5">MBLW1</strain>
    </source>
</reference>
<dbReference type="PROSITE" id="PS50011">
    <property type="entry name" value="PROTEIN_KINASE_DOM"/>
    <property type="match status" value="1"/>
</dbReference>
<evidence type="ECO:0000259" key="4">
    <source>
        <dbReference type="PROSITE" id="PS50011"/>
    </source>
</evidence>
<sequence>MHRPPHIPGYELFQSLGDGATSIVYAGRDVQTDEEVAVKVLREDWFDDATALQLLRREARTGMAVEHSHLVKILEARLSQPPYFLVMNRITGESVRQRMYREYCLDHSTAIWIARQTADALHALHRANFIHGDVKPDNIRLVDNGHAVLIDLGFSHIPGENQAVLEQGFVLGTPNYLPPEMCDRNAVDHPAGDIYALGISLFEMLTGELPYPTGSVKEVMRRHRVDPAASLWDYPGPWPTALIDLVDAMLERRWQSRPTAMQVVDTLITCEIHSFQVRRAA</sequence>
<keyword evidence="2 3" id="KW-0067">ATP-binding</keyword>
<accession>A0A6C2YI76</accession>
<dbReference type="InterPro" id="IPR011009">
    <property type="entry name" value="Kinase-like_dom_sf"/>
</dbReference>